<dbReference type="OrthoDB" id="8449893at2"/>
<dbReference type="InterPro" id="IPR046083">
    <property type="entry name" value="DUF6101"/>
</dbReference>
<dbReference type="RefSeq" id="WP_115693887.1">
    <property type="nucleotide sequence ID" value="NZ_CP031417.1"/>
</dbReference>
<accession>A0A346A2W1</accession>
<gene>
    <name evidence="1" type="ORF">DW352_25065</name>
</gene>
<evidence type="ECO:0000313" key="2">
    <source>
        <dbReference type="Proteomes" id="UP000254889"/>
    </source>
</evidence>
<organism evidence="1 2">
    <name type="scientific">Pseudolabrys taiwanensis</name>
    <dbReference type="NCBI Taxonomy" id="331696"/>
    <lineage>
        <taxon>Bacteria</taxon>
        <taxon>Pseudomonadati</taxon>
        <taxon>Pseudomonadota</taxon>
        <taxon>Alphaproteobacteria</taxon>
        <taxon>Hyphomicrobiales</taxon>
        <taxon>Xanthobacteraceae</taxon>
        <taxon>Pseudolabrys</taxon>
    </lineage>
</organism>
<keyword evidence="2" id="KW-1185">Reference proteome</keyword>
<name>A0A346A2W1_9HYPH</name>
<dbReference type="AlphaFoldDB" id="A0A346A2W1"/>
<proteinExistence type="predicted"/>
<dbReference type="KEGG" id="ptaw:DW352_25065"/>
<reference evidence="1 2" key="1">
    <citation type="submission" date="2018-07" db="EMBL/GenBank/DDBJ databases">
        <authorList>
            <person name="Quirk P.G."/>
            <person name="Krulwich T.A."/>
        </authorList>
    </citation>
    <scope>NUCLEOTIDE SEQUENCE [LARGE SCALE GENOMIC DNA]</scope>
    <source>
        <strain evidence="1 2">CC-BB4</strain>
    </source>
</reference>
<dbReference type="Pfam" id="PF19596">
    <property type="entry name" value="DUF6101"/>
    <property type="match status" value="1"/>
</dbReference>
<sequence length="187" mass="20833">MRSGGCPAGSSRGLRLDPYALPVRYAASDAAADGRVRDIELHRERVVVRRRVSGVPMALNMPLSAFTGIALHVVEREADAFVMVALMHKDPGLMLPLFVTREADEAMAEWRTWGSVLGLPLLVDDGNGLREPFARVGGVRVAKVKPRRRRRSALRKRRPSMLMRRVPGKLTAEAPVHRDEREIIARN</sequence>
<protein>
    <submittedName>
        <fullName evidence="1">Uncharacterized protein</fullName>
    </submittedName>
</protein>
<dbReference type="Proteomes" id="UP000254889">
    <property type="component" value="Chromosome"/>
</dbReference>
<evidence type="ECO:0000313" key="1">
    <source>
        <dbReference type="EMBL" id="AXK83508.1"/>
    </source>
</evidence>
<dbReference type="EMBL" id="CP031417">
    <property type="protein sequence ID" value="AXK83508.1"/>
    <property type="molecule type" value="Genomic_DNA"/>
</dbReference>